<gene>
    <name evidence="1" type="ORF">MT2528_4304</name>
</gene>
<sequence length="63" mass="7344">MTLSEYIETRYGSNRGAQADFLRDNPHILPQELTRWKKTHNVHLETGEIYKAASKKVILKNTM</sequence>
<protein>
    <submittedName>
        <fullName evidence="1">Uncharacterized protein</fullName>
    </submittedName>
</protein>
<name>A0ABY1HJ20_9GAMM</name>
<dbReference type="EMBL" id="FPLJ01000114">
    <property type="protein sequence ID" value="SGZ01842.1"/>
    <property type="molecule type" value="Genomic_DNA"/>
</dbReference>
<organism evidence="1 2">
    <name type="scientific">Moritella viscosa</name>
    <dbReference type="NCBI Taxonomy" id="80854"/>
    <lineage>
        <taxon>Bacteria</taxon>
        <taxon>Pseudomonadati</taxon>
        <taxon>Pseudomonadota</taxon>
        <taxon>Gammaproteobacteria</taxon>
        <taxon>Alteromonadales</taxon>
        <taxon>Moritellaceae</taxon>
        <taxon>Moritella</taxon>
    </lineage>
</organism>
<evidence type="ECO:0000313" key="2">
    <source>
        <dbReference type="Proteomes" id="UP000182660"/>
    </source>
</evidence>
<dbReference type="Proteomes" id="UP000182660">
    <property type="component" value="Unassembled WGS sequence"/>
</dbReference>
<keyword evidence="2" id="KW-1185">Reference proteome</keyword>
<accession>A0ABY1HJ20</accession>
<reference evidence="1 2" key="1">
    <citation type="submission" date="2016-11" db="EMBL/GenBank/DDBJ databases">
        <authorList>
            <person name="Klemetsen T."/>
        </authorList>
    </citation>
    <scope>NUCLEOTIDE SEQUENCE [LARGE SCALE GENOMIC DNA]</scope>
    <source>
        <strain evidence="1">MT 2528</strain>
    </source>
</reference>
<proteinExistence type="predicted"/>
<comment type="caution">
    <text evidence="1">The sequence shown here is derived from an EMBL/GenBank/DDBJ whole genome shotgun (WGS) entry which is preliminary data.</text>
</comment>
<evidence type="ECO:0000313" key="1">
    <source>
        <dbReference type="EMBL" id="SGZ01842.1"/>
    </source>
</evidence>
<dbReference type="RefSeq" id="WP_075532051.1">
    <property type="nucleotide sequence ID" value="NZ_CAWRCN010000029.1"/>
</dbReference>